<evidence type="ECO:0000313" key="12">
    <source>
        <dbReference type="EMBL" id="MBP2025106.1"/>
    </source>
</evidence>
<sequence length="241" mass="27699">MNSKLLNSIGLFNYTAGTNYNFRYKTVGEKVNIYMDEILKESNIIPNEIYSCYQIHSNRVENINNESFQDFVYGKIILDTDGLITNEKNIALVTKFADCTPIILFDPINKVQASVHSGWRGTSKKISEVAINKMKNDFNCKSENIYAFIGPSIDSSLYEVGNDVYEEFSDFRNRDKFFTPKENNKFILDMKGINKEILLDNGIIEKNIEVSDYNTFTNNKLHSARRDSPNYGLNMIISIIK</sequence>
<comment type="catalytic activity">
    <reaction evidence="1">
        <text>inosine + phosphate = alpha-D-ribose 1-phosphate + hypoxanthine</text>
        <dbReference type="Rhea" id="RHEA:27646"/>
        <dbReference type="ChEBI" id="CHEBI:17368"/>
        <dbReference type="ChEBI" id="CHEBI:17596"/>
        <dbReference type="ChEBI" id="CHEBI:43474"/>
        <dbReference type="ChEBI" id="CHEBI:57720"/>
        <dbReference type="EC" id="2.4.2.1"/>
    </reaction>
    <physiologicalReaction direction="left-to-right" evidence="1">
        <dbReference type="Rhea" id="RHEA:27647"/>
    </physiologicalReaction>
</comment>
<dbReference type="InterPro" id="IPR003730">
    <property type="entry name" value="Cu_polyphenol_OxRdtase"/>
</dbReference>
<evidence type="ECO:0000256" key="5">
    <source>
        <dbReference type="ARBA" id="ARBA00022723"/>
    </source>
</evidence>
<dbReference type="Gene3D" id="3.60.140.10">
    <property type="entry name" value="CNF1/YfiH-like putative cysteine hydrolases"/>
    <property type="match status" value="1"/>
</dbReference>
<keyword evidence="13" id="KW-1185">Reference proteome</keyword>
<evidence type="ECO:0000313" key="13">
    <source>
        <dbReference type="Proteomes" id="UP001519306"/>
    </source>
</evidence>
<protein>
    <recommendedName>
        <fullName evidence="11">Purine nucleoside phosphorylase</fullName>
    </recommendedName>
</protein>
<evidence type="ECO:0000256" key="2">
    <source>
        <dbReference type="ARBA" id="ARBA00003215"/>
    </source>
</evidence>
<dbReference type="PANTHER" id="PTHR30616:SF2">
    <property type="entry name" value="PURINE NUCLEOSIDE PHOSPHORYLASE LACC1"/>
    <property type="match status" value="1"/>
</dbReference>
<keyword evidence="5" id="KW-0479">Metal-binding</keyword>
<evidence type="ECO:0000256" key="7">
    <source>
        <dbReference type="ARBA" id="ARBA00022833"/>
    </source>
</evidence>
<comment type="function">
    <text evidence="2">Purine nucleoside enzyme that catalyzes the phosphorolysis of adenosine and inosine nucleosides, yielding D-ribose 1-phosphate and the respective free bases, adenine and hypoxanthine. Also catalyzes the phosphorolysis of S-methyl-5'-thioadenosine into adenine and S-methyl-5-thio-alpha-D-ribose 1-phosphate. Also has adenosine deaminase activity.</text>
</comment>
<dbReference type="SUPFAM" id="SSF64438">
    <property type="entry name" value="CNF1/YfiH-like putative cysteine hydrolases"/>
    <property type="match status" value="1"/>
</dbReference>
<evidence type="ECO:0000256" key="3">
    <source>
        <dbReference type="ARBA" id="ARBA00007353"/>
    </source>
</evidence>
<dbReference type="EMBL" id="JAGGLJ010000005">
    <property type="protein sequence ID" value="MBP2025106.1"/>
    <property type="molecule type" value="Genomic_DNA"/>
</dbReference>
<dbReference type="Proteomes" id="UP001519306">
    <property type="component" value="Unassembled WGS sequence"/>
</dbReference>
<dbReference type="NCBIfam" id="TIGR00726">
    <property type="entry name" value="peptidoglycan editing factor PgeF"/>
    <property type="match status" value="1"/>
</dbReference>
<dbReference type="PANTHER" id="PTHR30616">
    <property type="entry name" value="UNCHARACTERIZED PROTEIN YFIH"/>
    <property type="match status" value="1"/>
</dbReference>
<keyword evidence="6" id="KW-0378">Hydrolase</keyword>
<accession>A0ABS4KBF1</accession>
<keyword evidence="7" id="KW-0862">Zinc</keyword>
<reference evidence="12 13" key="1">
    <citation type="submission" date="2021-03" db="EMBL/GenBank/DDBJ databases">
        <title>Genomic Encyclopedia of Type Strains, Phase IV (KMG-IV): sequencing the most valuable type-strain genomes for metagenomic binning, comparative biology and taxonomic classification.</title>
        <authorList>
            <person name="Goeker M."/>
        </authorList>
    </citation>
    <scope>NUCLEOTIDE SEQUENCE [LARGE SCALE GENOMIC DNA]</scope>
    <source>
        <strain evidence="12 13">DSM 27563</strain>
    </source>
</reference>
<evidence type="ECO:0000256" key="1">
    <source>
        <dbReference type="ARBA" id="ARBA00000553"/>
    </source>
</evidence>
<evidence type="ECO:0000256" key="9">
    <source>
        <dbReference type="ARBA" id="ARBA00048968"/>
    </source>
</evidence>
<evidence type="ECO:0000256" key="6">
    <source>
        <dbReference type="ARBA" id="ARBA00022801"/>
    </source>
</evidence>
<comment type="catalytic activity">
    <reaction evidence="10">
        <text>S-methyl-5'-thioadenosine + phosphate = 5-(methylsulfanyl)-alpha-D-ribose 1-phosphate + adenine</text>
        <dbReference type="Rhea" id="RHEA:11852"/>
        <dbReference type="ChEBI" id="CHEBI:16708"/>
        <dbReference type="ChEBI" id="CHEBI:17509"/>
        <dbReference type="ChEBI" id="CHEBI:43474"/>
        <dbReference type="ChEBI" id="CHEBI:58533"/>
        <dbReference type="EC" id="2.4.2.28"/>
    </reaction>
    <physiologicalReaction direction="left-to-right" evidence="10">
        <dbReference type="Rhea" id="RHEA:11853"/>
    </physiologicalReaction>
</comment>
<dbReference type="Pfam" id="PF02578">
    <property type="entry name" value="Cu-oxidase_4"/>
    <property type="match status" value="1"/>
</dbReference>
<evidence type="ECO:0000256" key="11">
    <source>
        <dbReference type="RuleBase" id="RU361274"/>
    </source>
</evidence>
<evidence type="ECO:0000256" key="4">
    <source>
        <dbReference type="ARBA" id="ARBA00022679"/>
    </source>
</evidence>
<proteinExistence type="inferred from homology"/>
<dbReference type="CDD" id="cd16833">
    <property type="entry name" value="YfiH"/>
    <property type="match status" value="1"/>
</dbReference>
<dbReference type="RefSeq" id="WP_210060408.1">
    <property type="nucleotide sequence ID" value="NZ_JAGGLJ010000005.1"/>
</dbReference>
<evidence type="ECO:0000256" key="10">
    <source>
        <dbReference type="ARBA" id="ARBA00049893"/>
    </source>
</evidence>
<dbReference type="InterPro" id="IPR038371">
    <property type="entry name" value="Cu_polyphenol_OxRdtase_sf"/>
</dbReference>
<gene>
    <name evidence="12" type="ORF">J2Z71_000631</name>
</gene>
<comment type="catalytic activity">
    <reaction evidence="8">
        <text>adenosine + H2O + H(+) = inosine + NH4(+)</text>
        <dbReference type="Rhea" id="RHEA:24408"/>
        <dbReference type="ChEBI" id="CHEBI:15377"/>
        <dbReference type="ChEBI" id="CHEBI:15378"/>
        <dbReference type="ChEBI" id="CHEBI:16335"/>
        <dbReference type="ChEBI" id="CHEBI:17596"/>
        <dbReference type="ChEBI" id="CHEBI:28938"/>
        <dbReference type="EC" id="3.5.4.4"/>
    </reaction>
    <physiologicalReaction direction="left-to-right" evidence="8">
        <dbReference type="Rhea" id="RHEA:24409"/>
    </physiologicalReaction>
</comment>
<keyword evidence="4" id="KW-0808">Transferase</keyword>
<dbReference type="InterPro" id="IPR011324">
    <property type="entry name" value="Cytotoxic_necrot_fac-like_cat"/>
</dbReference>
<comment type="catalytic activity">
    <reaction evidence="9">
        <text>adenosine + phosphate = alpha-D-ribose 1-phosphate + adenine</text>
        <dbReference type="Rhea" id="RHEA:27642"/>
        <dbReference type="ChEBI" id="CHEBI:16335"/>
        <dbReference type="ChEBI" id="CHEBI:16708"/>
        <dbReference type="ChEBI" id="CHEBI:43474"/>
        <dbReference type="ChEBI" id="CHEBI:57720"/>
        <dbReference type="EC" id="2.4.2.1"/>
    </reaction>
    <physiologicalReaction direction="left-to-right" evidence="9">
        <dbReference type="Rhea" id="RHEA:27643"/>
    </physiologicalReaction>
</comment>
<organism evidence="12 13">
    <name type="scientific">Peptoniphilus stercorisuis</name>
    <dbReference type="NCBI Taxonomy" id="1436965"/>
    <lineage>
        <taxon>Bacteria</taxon>
        <taxon>Bacillati</taxon>
        <taxon>Bacillota</taxon>
        <taxon>Tissierellia</taxon>
        <taxon>Tissierellales</taxon>
        <taxon>Peptoniphilaceae</taxon>
        <taxon>Peptoniphilus</taxon>
    </lineage>
</organism>
<evidence type="ECO:0000256" key="8">
    <source>
        <dbReference type="ARBA" id="ARBA00047989"/>
    </source>
</evidence>
<comment type="caution">
    <text evidence="12">The sequence shown here is derived from an EMBL/GenBank/DDBJ whole genome shotgun (WGS) entry which is preliminary data.</text>
</comment>
<comment type="similarity">
    <text evidence="3 11">Belongs to the purine nucleoside phosphorylase YfiH/LACC1 family.</text>
</comment>
<name>A0ABS4KBF1_9FIRM</name>